<keyword evidence="2" id="KW-0472">Membrane</keyword>
<gene>
    <name evidence="3" type="ORF">IW261DRAFT_1598238</name>
</gene>
<evidence type="ECO:0000256" key="2">
    <source>
        <dbReference type="SAM" id="Phobius"/>
    </source>
</evidence>
<dbReference type="Proteomes" id="UP001175227">
    <property type="component" value="Unassembled WGS sequence"/>
</dbReference>
<keyword evidence="4" id="KW-1185">Reference proteome</keyword>
<keyword evidence="2" id="KW-1133">Transmembrane helix</keyword>
<comment type="caution">
    <text evidence="3">The sequence shown here is derived from an EMBL/GenBank/DDBJ whole genome shotgun (WGS) entry which is preliminary data.</text>
</comment>
<feature type="transmembrane region" description="Helical" evidence="2">
    <location>
        <begin position="53"/>
        <end position="74"/>
    </location>
</feature>
<organism evidence="3 4">
    <name type="scientific">Armillaria novae-zelandiae</name>
    <dbReference type="NCBI Taxonomy" id="153914"/>
    <lineage>
        <taxon>Eukaryota</taxon>
        <taxon>Fungi</taxon>
        <taxon>Dikarya</taxon>
        <taxon>Basidiomycota</taxon>
        <taxon>Agaricomycotina</taxon>
        <taxon>Agaricomycetes</taxon>
        <taxon>Agaricomycetidae</taxon>
        <taxon>Agaricales</taxon>
        <taxon>Marasmiineae</taxon>
        <taxon>Physalacriaceae</taxon>
        <taxon>Armillaria</taxon>
    </lineage>
</organism>
<name>A0AA39NKN4_9AGAR</name>
<evidence type="ECO:0000313" key="4">
    <source>
        <dbReference type="Proteomes" id="UP001175227"/>
    </source>
</evidence>
<sequence length="179" mass="19684">MNMMLKEGETWKSSKVMDFWCSLYNGRVDIPSDLTDNDKASMFQDLDAYLNSMILYALLHGIYTGITAVTLWNISHHHSGSRFGAAGWFGDGAGACKASEENYFDTIALIAKGVAPTLLIGRAAVGHTRPNDDDDSTASSEASTTSYREPTIESSVYEVDIEAQQEQGEELIEVVERTE</sequence>
<feature type="region of interest" description="Disordered" evidence="1">
    <location>
        <begin position="126"/>
        <end position="156"/>
    </location>
</feature>
<dbReference type="EMBL" id="JAUEPR010000078">
    <property type="protein sequence ID" value="KAK0467401.1"/>
    <property type="molecule type" value="Genomic_DNA"/>
</dbReference>
<reference evidence="3" key="1">
    <citation type="submission" date="2023-06" db="EMBL/GenBank/DDBJ databases">
        <authorList>
            <consortium name="Lawrence Berkeley National Laboratory"/>
            <person name="Ahrendt S."/>
            <person name="Sahu N."/>
            <person name="Indic B."/>
            <person name="Wong-Bajracharya J."/>
            <person name="Merenyi Z."/>
            <person name="Ke H.-M."/>
            <person name="Monk M."/>
            <person name="Kocsube S."/>
            <person name="Drula E."/>
            <person name="Lipzen A."/>
            <person name="Balint B."/>
            <person name="Henrissat B."/>
            <person name="Andreopoulos B."/>
            <person name="Martin F.M."/>
            <person name="Harder C.B."/>
            <person name="Rigling D."/>
            <person name="Ford K.L."/>
            <person name="Foster G.D."/>
            <person name="Pangilinan J."/>
            <person name="Papanicolaou A."/>
            <person name="Barry K."/>
            <person name="LaButti K."/>
            <person name="Viragh M."/>
            <person name="Koriabine M."/>
            <person name="Yan M."/>
            <person name="Riley R."/>
            <person name="Champramary S."/>
            <person name="Plett K.L."/>
            <person name="Tsai I.J."/>
            <person name="Slot J."/>
            <person name="Sipos G."/>
            <person name="Plett J."/>
            <person name="Nagy L.G."/>
            <person name="Grigoriev I.V."/>
        </authorList>
    </citation>
    <scope>NUCLEOTIDE SEQUENCE</scope>
    <source>
        <strain evidence="3">ICMP 16352</strain>
    </source>
</reference>
<dbReference type="AlphaFoldDB" id="A0AA39NKN4"/>
<keyword evidence="2" id="KW-0812">Transmembrane</keyword>
<feature type="compositionally biased region" description="Low complexity" evidence="1">
    <location>
        <begin position="137"/>
        <end position="146"/>
    </location>
</feature>
<proteinExistence type="predicted"/>
<accession>A0AA39NKN4</accession>
<evidence type="ECO:0000313" key="3">
    <source>
        <dbReference type="EMBL" id="KAK0467401.1"/>
    </source>
</evidence>
<protein>
    <submittedName>
        <fullName evidence="3">Uncharacterized protein</fullName>
    </submittedName>
</protein>
<evidence type="ECO:0000256" key="1">
    <source>
        <dbReference type="SAM" id="MobiDB-lite"/>
    </source>
</evidence>